<sequence length="522" mass="54984">MADPKRVMSAAVAAILLCTLTVPMQDAWAWSLGDLFGGQSQSDETSPAEPRPAPAAPLPSEPPSHSQAEELAPRLGSGLGEGERVPESRGEISLTFAPLIRRSAPSVVNVYAARAVPQSRSPFAGDPFFGQFFGGPREREPRMESSLGSGVIVDQSGLVVTNNHVVADADEVKIAFADGREFETSVLLKDENVDLAVLKIEGADTTFPALPIADSDGLEIGDLVLAIGNPFGIGQTVTNGIVSALARTHVSRGDFGFFIQTDAAINPGNSGGALIDMKGRLVGVNTAIFSRSGGSNGIGFAIPSNMVSSFVRAAKAGGRFERPYVGASFSPVTPDIAEALGLGRPAGALVHAVAKGSPAAEAGLEVGDVVLKVGTFTVNDPDGLGYRLATTGIGHTVDLTVLRNESQTTLSLPLMAAPEEPARDEERVEGRNPFSGATVWNLSPRVAEDLGMPLEKRGVVVADVEPRSLAARFGLRPRDVITEINGNAVEDVARLKDILSERWDGWDFEIDRGGRRLVQRVR</sequence>
<feature type="active site" description="Charge relay system" evidence="8">
    <location>
        <position position="164"/>
    </location>
</feature>
<feature type="binding site" evidence="9">
    <location>
        <position position="164"/>
    </location>
    <ligand>
        <name>substrate</name>
    </ligand>
</feature>
<dbReference type="Pfam" id="PF13365">
    <property type="entry name" value="Trypsin_2"/>
    <property type="match status" value="1"/>
</dbReference>
<dbReference type="Pfam" id="PF13180">
    <property type="entry name" value="PDZ_2"/>
    <property type="match status" value="1"/>
</dbReference>
<feature type="domain" description="PDZ" evidence="12">
    <location>
        <begin position="450"/>
        <end position="492"/>
    </location>
</feature>
<feature type="binding site" evidence="9">
    <location>
        <position position="194"/>
    </location>
    <ligand>
        <name>substrate</name>
    </ligand>
</feature>
<evidence type="ECO:0000256" key="11">
    <source>
        <dbReference type="SAM" id="SignalP"/>
    </source>
</evidence>
<keyword evidence="6" id="KW-0378">Hydrolase</keyword>
<dbReference type="Gene3D" id="2.30.42.10">
    <property type="match status" value="2"/>
</dbReference>
<dbReference type="NCBIfam" id="TIGR02037">
    <property type="entry name" value="degP_htrA_DO"/>
    <property type="match status" value="1"/>
</dbReference>
<dbReference type="GO" id="GO:0006508">
    <property type="term" value="P:proteolysis"/>
    <property type="evidence" value="ECO:0007669"/>
    <property type="project" value="UniProtKB-KW"/>
</dbReference>
<keyword evidence="14" id="KW-1185">Reference proteome</keyword>
<feature type="domain" description="PDZ" evidence="12">
    <location>
        <begin position="340"/>
        <end position="405"/>
    </location>
</feature>
<accession>A0A1W2E3B3</accession>
<keyword evidence="2 13" id="KW-0645">Protease</keyword>
<feature type="compositionally biased region" description="Pro residues" evidence="10">
    <location>
        <begin position="49"/>
        <end position="62"/>
    </location>
</feature>
<evidence type="ECO:0000256" key="9">
    <source>
        <dbReference type="PIRSR" id="PIRSR611782-2"/>
    </source>
</evidence>
<evidence type="ECO:0000256" key="6">
    <source>
        <dbReference type="ARBA" id="ARBA00022801"/>
    </source>
</evidence>
<dbReference type="Proteomes" id="UP000192656">
    <property type="component" value="Unassembled WGS sequence"/>
</dbReference>
<keyword evidence="3 11" id="KW-0732">Signal</keyword>
<proteinExistence type="predicted"/>
<evidence type="ECO:0000256" key="2">
    <source>
        <dbReference type="ARBA" id="ARBA00022670"/>
    </source>
</evidence>
<dbReference type="SMART" id="SM00228">
    <property type="entry name" value="PDZ"/>
    <property type="match status" value="2"/>
</dbReference>
<dbReference type="SUPFAM" id="SSF50156">
    <property type="entry name" value="PDZ domain-like"/>
    <property type="match status" value="2"/>
</dbReference>
<feature type="binding site" evidence="9">
    <location>
        <begin position="268"/>
        <end position="270"/>
    </location>
    <ligand>
        <name>substrate</name>
    </ligand>
</feature>
<dbReference type="GO" id="GO:0004252">
    <property type="term" value="F:serine-type endopeptidase activity"/>
    <property type="evidence" value="ECO:0007669"/>
    <property type="project" value="InterPro"/>
</dbReference>
<dbReference type="InterPro" id="IPR036034">
    <property type="entry name" value="PDZ_sf"/>
</dbReference>
<feature type="chain" id="PRO_5039340454" evidence="11">
    <location>
        <begin position="30"/>
        <end position="522"/>
    </location>
</feature>
<keyword evidence="4" id="KW-0677">Repeat</keyword>
<evidence type="ECO:0000256" key="8">
    <source>
        <dbReference type="PIRSR" id="PIRSR611782-1"/>
    </source>
</evidence>
<gene>
    <name evidence="13" type="ORF">SAMN06297251_12023</name>
</gene>
<comment type="subcellular location">
    <subcellularLocation>
        <location evidence="1">Periplasm</location>
    </subcellularLocation>
</comment>
<dbReference type="Gene3D" id="2.40.10.120">
    <property type="match status" value="1"/>
</dbReference>
<evidence type="ECO:0000256" key="3">
    <source>
        <dbReference type="ARBA" id="ARBA00022729"/>
    </source>
</evidence>
<evidence type="ECO:0000256" key="7">
    <source>
        <dbReference type="ARBA" id="ARBA00022825"/>
    </source>
</evidence>
<feature type="active site" description="Charge relay system" evidence="8">
    <location>
        <position position="194"/>
    </location>
</feature>
<dbReference type="InterPro" id="IPR001478">
    <property type="entry name" value="PDZ"/>
</dbReference>
<dbReference type="InterPro" id="IPR001940">
    <property type="entry name" value="Peptidase_S1C"/>
</dbReference>
<keyword evidence="5" id="KW-0574">Periplasm</keyword>
<dbReference type="EMBL" id="FWXR01000020">
    <property type="protein sequence ID" value="SMD03746.1"/>
    <property type="molecule type" value="Genomic_DNA"/>
</dbReference>
<dbReference type="InterPro" id="IPR011782">
    <property type="entry name" value="Pept_S1C_Do"/>
</dbReference>
<feature type="signal peptide" evidence="11">
    <location>
        <begin position="1"/>
        <end position="29"/>
    </location>
</feature>
<organism evidence="13 14">
    <name type="scientific">Fulvimarina manganoxydans</name>
    <dbReference type="NCBI Taxonomy" id="937218"/>
    <lineage>
        <taxon>Bacteria</taxon>
        <taxon>Pseudomonadati</taxon>
        <taxon>Pseudomonadota</taxon>
        <taxon>Alphaproteobacteria</taxon>
        <taxon>Hyphomicrobiales</taxon>
        <taxon>Aurantimonadaceae</taxon>
        <taxon>Fulvimarina</taxon>
    </lineage>
</organism>
<evidence type="ECO:0000313" key="13">
    <source>
        <dbReference type="EMBL" id="SMD03746.1"/>
    </source>
</evidence>
<reference evidence="13 14" key="1">
    <citation type="submission" date="2017-04" db="EMBL/GenBank/DDBJ databases">
        <authorList>
            <person name="Afonso C.L."/>
            <person name="Miller P.J."/>
            <person name="Scott M.A."/>
            <person name="Spackman E."/>
            <person name="Goraichik I."/>
            <person name="Dimitrov K.M."/>
            <person name="Suarez D.L."/>
            <person name="Swayne D.E."/>
        </authorList>
    </citation>
    <scope>NUCLEOTIDE SEQUENCE [LARGE SCALE GENOMIC DNA]</scope>
    <source>
        <strain evidence="13 14">CGMCC 1.10972</strain>
    </source>
</reference>
<dbReference type="GO" id="GO:0042597">
    <property type="term" value="C:periplasmic space"/>
    <property type="evidence" value="ECO:0007669"/>
    <property type="project" value="UniProtKB-SubCell"/>
</dbReference>
<evidence type="ECO:0000313" key="14">
    <source>
        <dbReference type="Proteomes" id="UP000192656"/>
    </source>
</evidence>
<dbReference type="PROSITE" id="PS50106">
    <property type="entry name" value="PDZ"/>
    <property type="match status" value="2"/>
</dbReference>
<dbReference type="PANTHER" id="PTHR43343">
    <property type="entry name" value="PEPTIDASE S12"/>
    <property type="match status" value="1"/>
</dbReference>
<evidence type="ECO:0000256" key="5">
    <source>
        <dbReference type="ARBA" id="ARBA00022764"/>
    </source>
</evidence>
<name>A0A1W2E3B3_9HYPH</name>
<dbReference type="InterPro" id="IPR051201">
    <property type="entry name" value="Chloro_Bact_Ser_Proteases"/>
</dbReference>
<dbReference type="InterPro" id="IPR041489">
    <property type="entry name" value="PDZ_6"/>
</dbReference>
<evidence type="ECO:0000256" key="10">
    <source>
        <dbReference type="SAM" id="MobiDB-lite"/>
    </source>
</evidence>
<dbReference type="PRINTS" id="PR00834">
    <property type="entry name" value="PROTEASES2C"/>
</dbReference>
<protein>
    <submittedName>
        <fullName evidence="13">Do/DeqQ family serine protease</fullName>
    </submittedName>
</protein>
<dbReference type="SUPFAM" id="SSF50494">
    <property type="entry name" value="Trypsin-like serine proteases"/>
    <property type="match status" value="1"/>
</dbReference>
<feature type="active site" description="Charge relay system" evidence="8">
    <location>
        <position position="270"/>
    </location>
</feature>
<evidence type="ECO:0000256" key="1">
    <source>
        <dbReference type="ARBA" id="ARBA00004418"/>
    </source>
</evidence>
<feature type="region of interest" description="Disordered" evidence="10">
    <location>
        <begin position="38"/>
        <end position="70"/>
    </location>
</feature>
<keyword evidence="7" id="KW-0720">Serine protease</keyword>
<dbReference type="PANTHER" id="PTHR43343:SF3">
    <property type="entry name" value="PROTEASE DO-LIKE 8, CHLOROPLASTIC"/>
    <property type="match status" value="1"/>
</dbReference>
<dbReference type="STRING" id="937218.SAMN06297251_12023"/>
<dbReference type="Pfam" id="PF17820">
    <property type="entry name" value="PDZ_6"/>
    <property type="match status" value="1"/>
</dbReference>
<dbReference type="AlphaFoldDB" id="A0A1W2E3B3"/>
<dbReference type="InterPro" id="IPR009003">
    <property type="entry name" value="Peptidase_S1_PA"/>
</dbReference>
<evidence type="ECO:0000259" key="12">
    <source>
        <dbReference type="PROSITE" id="PS50106"/>
    </source>
</evidence>
<evidence type="ECO:0000256" key="4">
    <source>
        <dbReference type="ARBA" id="ARBA00022737"/>
    </source>
</evidence>